<gene>
    <name evidence="3" type="ORF">TEOVI_000271700</name>
</gene>
<dbReference type="InterPro" id="IPR029058">
    <property type="entry name" value="AB_hydrolase_fold"/>
</dbReference>
<feature type="domain" description="Fungal lipase-type" evidence="2">
    <location>
        <begin position="306"/>
        <end position="402"/>
    </location>
</feature>
<feature type="transmembrane region" description="Helical" evidence="1">
    <location>
        <begin position="58"/>
        <end position="83"/>
    </location>
</feature>
<protein>
    <submittedName>
        <fullName evidence="3">Lipase-like protein, putative</fullName>
        <ecNumber evidence="3">3.1.1.3</ecNumber>
    </submittedName>
</protein>
<dbReference type="PANTHER" id="PTHR45856:SF11">
    <property type="entry name" value="FUNGAL LIPASE-LIKE DOMAIN-CONTAINING PROTEIN"/>
    <property type="match status" value="1"/>
</dbReference>
<dbReference type="InterPro" id="IPR051218">
    <property type="entry name" value="Sec_MonoDiacylglyc_Lipase"/>
</dbReference>
<dbReference type="RefSeq" id="XP_067081851.1">
    <property type="nucleotide sequence ID" value="XM_067225750.1"/>
</dbReference>
<dbReference type="Proteomes" id="UP000195570">
    <property type="component" value="Unassembled WGS sequence"/>
</dbReference>
<dbReference type="GO" id="GO:0006629">
    <property type="term" value="P:lipid metabolic process"/>
    <property type="evidence" value="ECO:0007669"/>
    <property type="project" value="InterPro"/>
</dbReference>
<sequence length="539" mass="60339">MQMMGRATMHLRSAASSLVSRARLIPSSFLWPCLILTKESLHVGVIAYRTFIHSRVRLVLRTAVGVPIASVSLYLSYALFAWYPEPTAAVSTDSVADRPLLRCTSDLLEFGRSCAGRYHRIESNSTAGMTGWGRKLPESERNEVVGDVLYILRCIEAIRGTFEERQLVTPRADHGAACPAEELLRIVLAISLDQEWFDIVEAAREMFEQVVRDRPVPVQANVTSAIADLCALSYELEHCTDSSEVTVTQRQRVARAVDSFRPEKSVRELCTIAAEIAVLPLVDLDETTRCLMLTRNSPGYRPQLIITFIGTNSWRSWLTNLRYWPRAPPAGLFGTQLRVHAGFLEMLQSIHFAEAAEDFDQIILIGHSMGGALAQLAGVCLANGKSSRRVTVLTVASPRVFAVRHGTLWPLRSWLSGTELTKNEKVVIAGAEEGREIDDEKNQHVQYSDCEADVSRALPENYRHIRVFMHADVVPKLPPVFLGYHHVGTPLPLHTGCPTRKSFVGWGLWSQCFHSAEMYKAVLERPVVAQRQRYYKSLS</sequence>
<dbReference type="AlphaFoldDB" id="A0A1G4IG49"/>
<dbReference type="GO" id="GO:0004806">
    <property type="term" value="F:triacylglycerol lipase activity"/>
    <property type="evidence" value="ECO:0007669"/>
    <property type="project" value="UniProtKB-EC"/>
</dbReference>
<dbReference type="EMBL" id="CZPT02001577">
    <property type="protein sequence ID" value="SCU71137.1"/>
    <property type="molecule type" value="Genomic_DNA"/>
</dbReference>
<dbReference type="SUPFAM" id="SSF53474">
    <property type="entry name" value="alpha/beta-Hydrolases"/>
    <property type="match status" value="1"/>
</dbReference>
<dbReference type="PANTHER" id="PTHR45856">
    <property type="entry name" value="ALPHA/BETA-HYDROLASES SUPERFAMILY PROTEIN"/>
    <property type="match status" value="1"/>
</dbReference>
<dbReference type="VEuPathDB" id="TriTrypDB:TEOVI_000271700"/>
<keyword evidence="1" id="KW-0812">Transmembrane</keyword>
<evidence type="ECO:0000259" key="2">
    <source>
        <dbReference type="Pfam" id="PF01764"/>
    </source>
</evidence>
<organism evidence="3 4">
    <name type="scientific">Trypanosoma equiperdum</name>
    <dbReference type="NCBI Taxonomy" id="5694"/>
    <lineage>
        <taxon>Eukaryota</taxon>
        <taxon>Discoba</taxon>
        <taxon>Euglenozoa</taxon>
        <taxon>Kinetoplastea</taxon>
        <taxon>Metakinetoplastina</taxon>
        <taxon>Trypanosomatida</taxon>
        <taxon>Trypanosomatidae</taxon>
        <taxon>Trypanosoma</taxon>
    </lineage>
</organism>
<evidence type="ECO:0000313" key="3">
    <source>
        <dbReference type="EMBL" id="SCU71137.1"/>
    </source>
</evidence>
<proteinExistence type="predicted"/>
<dbReference type="InterPro" id="IPR002921">
    <property type="entry name" value="Fungal_lipase-type"/>
</dbReference>
<name>A0A1G4IG49_TRYEQ</name>
<dbReference type="GeneID" id="92376657"/>
<accession>A0A1G4IG49</accession>
<dbReference type="Gene3D" id="3.40.50.1820">
    <property type="entry name" value="alpha/beta hydrolase"/>
    <property type="match status" value="1"/>
</dbReference>
<comment type="caution">
    <text evidence="3">The sequence shown here is derived from an EMBL/GenBank/DDBJ whole genome shotgun (WGS) entry which is preliminary data.</text>
</comment>
<dbReference type="EC" id="3.1.1.3" evidence="3"/>
<evidence type="ECO:0000313" key="4">
    <source>
        <dbReference type="Proteomes" id="UP000195570"/>
    </source>
</evidence>
<keyword evidence="1" id="KW-0472">Membrane</keyword>
<reference evidence="3" key="1">
    <citation type="submission" date="2016-09" db="EMBL/GenBank/DDBJ databases">
        <authorList>
            <person name="Hebert L."/>
            <person name="Moumen B."/>
        </authorList>
    </citation>
    <scope>NUCLEOTIDE SEQUENCE [LARGE SCALE GENOMIC DNA]</scope>
    <source>
        <strain evidence="3">OVI</strain>
    </source>
</reference>
<evidence type="ECO:0000256" key="1">
    <source>
        <dbReference type="SAM" id="Phobius"/>
    </source>
</evidence>
<keyword evidence="4" id="KW-1185">Reference proteome</keyword>
<dbReference type="CDD" id="cd00519">
    <property type="entry name" value="Lipase_3"/>
    <property type="match status" value="1"/>
</dbReference>
<keyword evidence="3" id="KW-0378">Hydrolase</keyword>
<keyword evidence="1" id="KW-1133">Transmembrane helix</keyword>
<dbReference type="Pfam" id="PF01764">
    <property type="entry name" value="Lipase_3"/>
    <property type="match status" value="1"/>
</dbReference>